<gene>
    <name evidence="2" type="ORF">BDV98DRAFT_593763</name>
</gene>
<protein>
    <submittedName>
        <fullName evidence="2">Uncharacterized protein</fullName>
    </submittedName>
</protein>
<evidence type="ECO:0000313" key="3">
    <source>
        <dbReference type="Proteomes" id="UP000305067"/>
    </source>
</evidence>
<evidence type="ECO:0000313" key="2">
    <source>
        <dbReference type="EMBL" id="TFL00931.1"/>
    </source>
</evidence>
<dbReference type="Proteomes" id="UP000305067">
    <property type="component" value="Unassembled WGS sequence"/>
</dbReference>
<dbReference type="OrthoDB" id="3268127at2759"/>
<accession>A0A5C3QKC8</accession>
<feature type="region of interest" description="Disordered" evidence="1">
    <location>
        <begin position="1"/>
        <end position="100"/>
    </location>
</feature>
<reference evidence="2 3" key="1">
    <citation type="journal article" date="2019" name="Nat. Ecol. Evol.">
        <title>Megaphylogeny resolves global patterns of mushroom evolution.</title>
        <authorList>
            <person name="Varga T."/>
            <person name="Krizsan K."/>
            <person name="Foldi C."/>
            <person name="Dima B."/>
            <person name="Sanchez-Garcia M."/>
            <person name="Sanchez-Ramirez S."/>
            <person name="Szollosi G.J."/>
            <person name="Szarkandi J.G."/>
            <person name="Papp V."/>
            <person name="Albert L."/>
            <person name="Andreopoulos W."/>
            <person name="Angelini C."/>
            <person name="Antonin V."/>
            <person name="Barry K.W."/>
            <person name="Bougher N.L."/>
            <person name="Buchanan P."/>
            <person name="Buyck B."/>
            <person name="Bense V."/>
            <person name="Catcheside P."/>
            <person name="Chovatia M."/>
            <person name="Cooper J."/>
            <person name="Damon W."/>
            <person name="Desjardin D."/>
            <person name="Finy P."/>
            <person name="Geml J."/>
            <person name="Haridas S."/>
            <person name="Hughes K."/>
            <person name="Justo A."/>
            <person name="Karasinski D."/>
            <person name="Kautmanova I."/>
            <person name="Kiss B."/>
            <person name="Kocsube S."/>
            <person name="Kotiranta H."/>
            <person name="LaButti K.M."/>
            <person name="Lechner B.E."/>
            <person name="Liimatainen K."/>
            <person name="Lipzen A."/>
            <person name="Lukacs Z."/>
            <person name="Mihaltcheva S."/>
            <person name="Morgado L.N."/>
            <person name="Niskanen T."/>
            <person name="Noordeloos M.E."/>
            <person name="Ohm R.A."/>
            <person name="Ortiz-Santana B."/>
            <person name="Ovrebo C."/>
            <person name="Racz N."/>
            <person name="Riley R."/>
            <person name="Savchenko A."/>
            <person name="Shiryaev A."/>
            <person name="Soop K."/>
            <person name="Spirin V."/>
            <person name="Szebenyi C."/>
            <person name="Tomsovsky M."/>
            <person name="Tulloss R.E."/>
            <person name="Uehling J."/>
            <person name="Grigoriev I.V."/>
            <person name="Vagvolgyi C."/>
            <person name="Papp T."/>
            <person name="Martin F.M."/>
            <person name="Miettinen O."/>
            <person name="Hibbett D.S."/>
            <person name="Nagy L.G."/>
        </authorList>
    </citation>
    <scope>NUCLEOTIDE SEQUENCE [LARGE SCALE GENOMIC DNA]</scope>
    <source>
        <strain evidence="2 3">CBS 309.79</strain>
    </source>
</reference>
<organism evidence="2 3">
    <name type="scientific">Pterulicium gracile</name>
    <dbReference type="NCBI Taxonomy" id="1884261"/>
    <lineage>
        <taxon>Eukaryota</taxon>
        <taxon>Fungi</taxon>
        <taxon>Dikarya</taxon>
        <taxon>Basidiomycota</taxon>
        <taxon>Agaricomycotina</taxon>
        <taxon>Agaricomycetes</taxon>
        <taxon>Agaricomycetidae</taxon>
        <taxon>Agaricales</taxon>
        <taxon>Pleurotineae</taxon>
        <taxon>Pterulaceae</taxon>
        <taxon>Pterulicium</taxon>
    </lineage>
</organism>
<keyword evidence="3" id="KW-1185">Reference proteome</keyword>
<feature type="compositionally biased region" description="Polar residues" evidence="1">
    <location>
        <begin position="33"/>
        <end position="69"/>
    </location>
</feature>
<name>A0A5C3QKC8_9AGAR</name>
<proteinExistence type="predicted"/>
<dbReference type="AlphaFoldDB" id="A0A5C3QKC8"/>
<evidence type="ECO:0000256" key="1">
    <source>
        <dbReference type="SAM" id="MobiDB-lite"/>
    </source>
</evidence>
<feature type="compositionally biased region" description="Polar residues" evidence="1">
    <location>
        <begin position="14"/>
        <end position="23"/>
    </location>
</feature>
<sequence length="242" mass="27139">MFSCHPPSSPSSSTLISHGTPSTLERRRAQYKASVSISPCRSILATSSSTQFPRRQATASQGQGDTSDSQRSRMRHLANAVKNRKNQREETQRARRMSCGSDGFDVDVDMAEEASDEEGYDDELFRRIAVTLNQRDHDARFRRTYRREVGSSFDLTSADDPERWEAEAQFEDQLLAELHALEAEDELNAYADEAKVQDMVDPEIEAMFESDGFFEGLSNEELELLGIVSPNARGGKEDMDVG</sequence>
<dbReference type="EMBL" id="ML178827">
    <property type="protein sequence ID" value="TFL00931.1"/>
    <property type="molecule type" value="Genomic_DNA"/>
</dbReference>